<sequence length="1096" mass="116265">MAVRGQVGGVVSDAGKRDGGGGGKISQLSVESLWPLYIYKQRSIVHPFTSLYSPDAEHRRNELIAEADNVAADSEDSEEEWNYYKPEEQEGKNQQQLHSNGVGKDPSLVEKLDQCEEKEPCSPKPHEENLSLSADNQHQLLRPGSGASIEPETDDVTAEFDELHEKSGVTFATTQHQFEPRELQFELDNTEIEAETTLPADELPLDKDFKEESQKPDLVLKQELLHEDIDRDSSNEDDEDMDSHLNPDAAEFVPTSPPPPVNAQLISPMSSDLIAGSPLKQSQRALKNNKIPSEEEFKNEICRRPSEIDNNGLPIPEYSNGEASPAKDLSSILVGGGFDDTKQKTQIHLLDESEISSTKAEFGDTAEFSVTSELFKTGTSNIDCSFASDRCDFDFSSNNAMTTSMTPADFKNAFEQQPDLNKVHELNDEDLMCDDLNGSIGEKDDDGREIVRDLELSQENIQLDLDNFAPKQQQSAELFTSIAEQKESSNSDLFSSDEKQSPEKEVSHSNSNPFSSDFEPLESKSSEQQIQDLAEDLHKVNIQQDQQPIDVVMLNPLDLNIGSTSVEQRAVEPVLVSPIKEPEVMTSKFAEEENLVPDEKLDEFAAAAASAPSPASNPMDLLEIENKVNLSESLQEFTQLEEKLSPIHFEVQDNEAVDQQQQPLLKENLVDEQKDVEELAPTPEAKIGEASLVSNEVVAPIAVAAAVATAAVAATAAAAKSPKSAASVTKTSKPAAKLSSKTPTSPTKTATAPKAATTAAAKKPATASTAASRPKAVSSTPAKPAVSKTATTASKTAATAKPLGTAPKATPRAAPAASKTKPLSSVASKISSTTEKTASSNGDVKPATRTSLAPKPMAARPATTKATALSKPTTAARTSGGAGATTTAAKPRPTSATTATKTASSKLSSASVTSSTNGSARPKTAPATGLAAAKPRVPLTKSPMTDKQTKETANKQISSARATSAAVSKTRQTTVSSTSTATKRMSLAPKPAPVATTSPAKKPAPISRPGAAAKTTSGVAGKVNSKVSSTTKSSGTAGSTTATPVPKPVQNGTCEPASEKITTNTTANTTNNEEDIPKKDVSPIEQPADNQLIAVE</sequence>
<protein>
    <submittedName>
        <fullName evidence="1">Uncharacterized protein</fullName>
    </submittedName>
</protein>
<comment type="caution">
    <text evidence="1">The sequence shown here is derived from an EMBL/GenBank/DDBJ whole genome shotgun (WGS) entry which is preliminary data.</text>
</comment>
<name>A0ACC2PBY5_9HYME</name>
<keyword evidence="2" id="KW-1185">Reference proteome</keyword>
<dbReference type="Proteomes" id="UP001239111">
    <property type="component" value="Chromosome 2"/>
</dbReference>
<organism evidence="1 2">
    <name type="scientific">Eretmocerus hayati</name>
    <dbReference type="NCBI Taxonomy" id="131215"/>
    <lineage>
        <taxon>Eukaryota</taxon>
        <taxon>Metazoa</taxon>
        <taxon>Ecdysozoa</taxon>
        <taxon>Arthropoda</taxon>
        <taxon>Hexapoda</taxon>
        <taxon>Insecta</taxon>
        <taxon>Pterygota</taxon>
        <taxon>Neoptera</taxon>
        <taxon>Endopterygota</taxon>
        <taxon>Hymenoptera</taxon>
        <taxon>Apocrita</taxon>
        <taxon>Proctotrupomorpha</taxon>
        <taxon>Chalcidoidea</taxon>
        <taxon>Aphelinidae</taxon>
        <taxon>Aphelininae</taxon>
        <taxon>Eretmocerus</taxon>
    </lineage>
</organism>
<reference evidence="1" key="1">
    <citation type="submission" date="2023-04" db="EMBL/GenBank/DDBJ databases">
        <title>A chromosome-level genome assembly of the parasitoid wasp Eretmocerus hayati.</title>
        <authorList>
            <person name="Zhong Y."/>
            <person name="Liu S."/>
            <person name="Liu Y."/>
        </authorList>
    </citation>
    <scope>NUCLEOTIDE SEQUENCE</scope>
    <source>
        <strain evidence="1">ZJU_SS_LIU_2023</strain>
    </source>
</reference>
<evidence type="ECO:0000313" key="2">
    <source>
        <dbReference type="Proteomes" id="UP001239111"/>
    </source>
</evidence>
<accession>A0ACC2PBY5</accession>
<proteinExistence type="predicted"/>
<gene>
    <name evidence="1" type="ORF">QAD02_015891</name>
</gene>
<evidence type="ECO:0000313" key="1">
    <source>
        <dbReference type="EMBL" id="KAJ8680104.1"/>
    </source>
</evidence>
<dbReference type="EMBL" id="CM056742">
    <property type="protein sequence ID" value="KAJ8680104.1"/>
    <property type="molecule type" value="Genomic_DNA"/>
</dbReference>